<dbReference type="InterPro" id="IPR039421">
    <property type="entry name" value="Type_1_exporter"/>
</dbReference>
<evidence type="ECO:0000259" key="7">
    <source>
        <dbReference type="PROSITE" id="PS50929"/>
    </source>
</evidence>
<proteinExistence type="predicted"/>
<feature type="transmembrane region" description="Helical" evidence="5">
    <location>
        <begin position="85"/>
        <end position="105"/>
    </location>
</feature>
<keyword evidence="2 5" id="KW-0812">Transmembrane</keyword>
<dbReference type="Pfam" id="PF00005">
    <property type="entry name" value="ABC_tran"/>
    <property type="match status" value="1"/>
</dbReference>
<keyword evidence="4 5" id="KW-0472">Membrane</keyword>
<feature type="domain" description="ABC transmembrane type-1" evidence="7">
    <location>
        <begin position="51"/>
        <end position="327"/>
    </location>
</feature>
<dbReference type="Proteomes" id="UP001479933">
    <property type="component" value="Chromosome"/>
</dbReference>
<name>A0ABZ2U2G8_9ACTN</name>
<keyword evidence="8" id="KW-0067">ATP-binding</keyword>
<dbReference type="RefSeq" id="WP_066171073.1">
    <property type="nucleotide sequence ID" value="NZ_CP136137.1"/>
</dbReference>
<keyword evidence="9" id="KW-1185">Reference proteome</keyword>
<protein>
    <submittedName>
        <fullName evidence="8">ABC transporter ATP-binding protein</fullName>
    </submittedName>
</protein>
<dbReference type="InterPro" id="IPR036640">
    <property type="entry name" value="ABC1_TM_sf"/>
</dbReference>
<keyword evidence="3 5" id="KW-1133">Transmembrane helix</keyword>
<reference evidence="8 9" key="1">
    <citation type="journal article" date="2023" name="Virus Evol.">
        <title>Computational host range prediction-The good, the bad, and the ugly.</title>
        <authorList>
            <person name="Howell A.A."/>
            <person name="Versoza C.J."/>
            <person name="Pfeifer S.P."/>
        </authorList>
    </citation>
    <scope>NUCLEOTIDE SEQUENCE [LARGE SCALE GENOMIC DNA]</scope>
    <source>
        <strain evidence="8 9">1610/1b</strain>
    </source>
</reference>
<feature type="transmembrane region" description="Helical" evidence="5">
    <location>
        <begin position="49"/>
        <end position="73"/>
    </location>
</feature>
<feature type="transmembrane region" description="Helical" evidence="5">
    <location>
        <begin position="185"/>
        <end position="201"/>
    </location>
</feature>
<feature type="transmembrane region" description="Helical" evidence="5">
    <location>
        <begin position="155"/>
        <end position="179"/>
    </location>
</feature>
<dbReference type="GO" id="GO:0005524">
    <property type="term" value="F:ATP binding"/>
    <property type="evidence" value="ECO:0007669"/>
    <property type="project" value="UniProtKB-KW"/>
</dbReference>
<feature type="transmembrane region" description="Helical" evidence="5">
    <location>
        <begin position="269"/>
        <end position="294"/>
    </location>
</feature>
<dbReference type="Gene3D" id="1.20.1560.10">
    <property type="entry name" value="ABC transporter type 1, transmembrane domain"/>
    <property type="match status" value="1"/>
</dbReference>
<evidence type="ECO:0000256" key="2">
    <source>
        <dbReference type="ARBA" id="ARBA00022692"/>
    </source>
</evidence>
<dbReference type="PANTHER" id="PTHR43394">
    <property type="entry name" value="ATP-DEPENDENT PERMEASE MDL1, MITOCHONDRIAL"/>
    <property type="match status" value="1"/>
</dbReference>
<comment type="subcellular location">
    <subcellularLocation>
        <location evidence="1">Cell membrane</location>
        <topology evidence="1">Multi-pass membrane protein</topology>
    </subcellularLocation>
</comment>
<evidence type="ECO:0000256" key="5">
    <source>
        <dbReference type="SAM" id="Phobius"/>
    </source>
</evidence>
<evidence type="ECO:0000256" key="3">
    <source>
        <dbReference type="ARBA" id="ARBA00022989"/>
    </source>
</evidence>
<evidence type="ECO:0000313" key="8">
    <source>
        <dbReference type="EMBL" id="WYY07895.1"/>
    </source>
</evidence>
<dbReference type="SUPFAM" id="SSF90123">
    <property type="entry name" value="ABC transporter transmembrane region"/>
    <property type="match status" value="1"/>
</dbReference>
<evidence type="ECO:0000313" key="9">
    <source>
        <dbReference type="Proteomes" id="UP001479933"/>
    </source>
</evidence>
<dbReference type="SUPFAM" id="SSF52540">
    <property type="entry name" value="P-loop containing nucleoside triphosphate hydrolases"/>
    <property type="match status" value="1"/>
</dbReference>
<dbReference type="PROSITE" id="PS00211">
    <property type="entry name" value="ABC_TRANSPORTER_1"/>
    <property type="match status" value="1"/>
</dbReference>
<sequence>MADWTQSRLPVFFEAPDEPQHLRPIRVDEHTTPRKLVLRTAFGRRSLTVPAMFLIIGHQIGEALVPVVMGLAIDRGIATGDWAATLRWVAILAAVFAFLSFSYRFGSRIGFLGMQTIQHRLRTQVTDRILDPRGLGGGHSPGVLLSIATSDVQRLAIAVSLTLYPIGEVASVFFCGIVLFTVSWQVGLLVLVGAPLILWLLDKAGGPLRRRSESEQQAAGDAAASAADLVAGFRVIKGVHVEDEALRRYRGASSRALAAVIQARRSQGVYVGSMEAIAAVFVVAVGVVGGIMAVSGSLTVGQLITVVGLTQFVMGPLGALGTNFGRVWAGAQASAKRVLLVLRAPVARPAGDDPAVGTAVTPIRFDGVGAAATPVDLTLPSEGVTVIRCDADVAAQLTALLARTAPPQQGRVWAGETDLFALTEDAALRAVRVAPAATTLFEGSIADNIDSGAGDRVAAALLAAACEDIIEVLPNGLDTPVGEAGRLLSGGQRQRVALARALASDTETLVLVEPTSAVDSVTEATIAGRLADVRRGRATVIFTWSPTLVAVADTVVDLGRLDSGRMDPGVAR</sequence>
<dbReference type="EMBL" id="CP136137">
    <property type="protein sequence ID" value="WYY07895.1"/>
    <property type="molecule type" value="Genomic_DNA"/>
</dbReference>
<dbReference type="InterPro" id="IPR017871">
    <property type="entry name" value="ABC_transporter-like_CS"/>
</dbReference>
<feature type="domain" description="ABC transporter" evidence="6">
    <location>
        <begin position="274"/>
        <end position="570"/>
    </location>
</feature>
<dbReference type="InterPro" id="IPR011527">
    <property type="entry name" value="ABC1_TM_dom"/>
</dbReference>
<keyword evidence="8" id="KW-0547">Nucleotide-binding</keyword>
<evidence type="ECO:0000259" key="6">
    <source>
        <dbReference type="PROSITE" id="PS50893"/>
    </source>
</evidence>
<organism evidence="8 9">
    <name type="scientific">Gordonia hydrophobica</name>
    <dbReference type="NCBI Taxonomy" id="40516"/>
    <lineage>
        <taxon>Bacteria</taxon>
        <taxon>Bacillati</taxon>
        <taxon>Actinomycetota</taxon>
        <taxon>Actinomycetes</taxon>
        <taxon>Mycobacteriales</taxon>
        <taxon>Gordoniaceae</taxon>
        <taxon>Gordonia</taxon>
    </lineage>
</organism>
<dbReference type="PANTHER" id="PTHR43394:SF1">
    <property type="entry name" value="ATP-BINDING CASSETTE SUB-FAMILY B MEMBER 10, MITOCHONDRIAL"/>
    <property type="match status" value="1"/>
</dbReference>
<evidence type="ECO:0000256" key="4">
    <source>
        <dbReference type="ARBA" id="ARBA00023136"/>
    </source>
</evidence>
<dbReference type="PROSITE" id="PS50929">
    <property type="entry name" value="ABC_TM1F"/>
    <property type="match status" value="1"/>
</dbReference>
<accession>A0ABZ2U2G8</accession>
<dbReference type="Pfam" id="PF00664">
    <property type="entry name" value="ABC_membrane"/>
    <property type="match status" value="1"/>
</dbReference>
<dbReference type="InterPro" id="IPR027417">
    <property type="entry name" value="P-loop_NTPase"/>
</dbReference>
<evidence type="ECO:0000256" key="1">
    <source>
        <dbReference type="ARBA" id="ARBA00004651"/>
    </source>
</evidence>
<gene>
    <name evidence="8" type="ORF">RVF87_02070</name>
</gene>
<dbReference type="PROSITE" id="PS50893">
    <property type="entry name" value="ABC_TRANSPORTER_2"/>
    <property type="match status" value="1"/>
</dbReference>
<dbReference type="CDD" id="cd07346">
    <property type="entry name" value="ABC_6TM_exporters"/>
    <property type="match status" value="1"/>
</dbReference>
<dbReference type="Gene3D" id="3.40.50.300">
    <property type="entry name" value="P-loop containing nucleotide triphosphate hydrolases"/>
    <property type="match status" value="1"/>
</dbReference>
<dbReference type="InterPro" id="IPR003439">
    <property type="entry name" value="ABC_transporter-like_ATP-bd"/>
</dbReference>
<feature type="transmembrane region" description="Helical" evidence="5">
    <location>
        <begin position="300"/>
        <end position="320"/>
    </location>
</feature>